<sequence>MSRGKRTTPYKFTKSHDVSGKANYTLQIHQVTRCLEESELHLTNSRSHMMSRGKLTANATSAVKLLLQEFLTIHLCDMLCPSTVDEGHQVIGLRFSRC</sequence>
<dbReference type="Proteomes" id="UP000735302">
    <property type="component" value="Unassembled WGS sequence"/>
</dbReference>
<name>A0AAV4B2J7_9GAST</name>
<gene>
    <name evidence="1" type="ORF">PoB_003957100</name>
</gene>
<evidence type="ECO:0000313" key="2">
    <source>
        <dbReference type="Proteomes" id="UP000735302"/>
    </source>
</evidence>
<dbReference type="EMBL" id="BLXT01004479">
    <property type="protein sequence ID" value="GFO13066.1"/>
    <property type="molecule type" value="Genomic_DNA"/>
</dbReference>
<keyword evidence="2" id="KW-1185">Reference proteome</keyword>
<dbReference type="AlphaFoldDB" id="A0AAV4B2J7"/>
<evidence type="ECO:0000313" key="1">
    <source>
        <dbReference type="EMBL" id="GFO13066.1"/>
    </source>
</evidence>
<comment type="caution">
    <text evidence="1">The sequence shown here is derived from an EMBL/GenBank/DDBJ whole genome shotgun (WGS) entry which is preliminary data.</text>
</comment>
<organism evidence="1 2">
    <name type="scientific">Plakobranchus ocellatus</name>
    <dbReference type="NCBI Taxonomy" id="259542"/>
    <lineage>
        <taxon>Eukaryota</taxon>
        <taxon>Metazoa</taxon>
        <taxon>Spiralia</taxon>
        <taxon>Lophotrochozoa</taxon>
        <taxon>Mollusca</taxon>
        <taxon>Gastropoda</taxon>
        <taxon>Heterobranchia</taxon>
        <taxon>Euthyneura</taxon>
        <taxon>Panpulmonata</taxon>
        <taxon>Sacoglossa</taxon>
        <taxon>Placobranchoidea</taxon>
        <taxon>Plakobranchidae</taxon>
        <taxon>Plakobranchus</taxon>
    </lineage>
</organism>
<proteinExistence type="predicted"/>
<reference evidence="1 2" key="1">
    <citation type="journal article" date="2021" name="Elife">
        <title>Chloroplast acquisition without the gene transfer in kleptoplastic sea slugs, Plakobranchus ocellatus.</title>
        <authorList>
            <person name="Maeda T."/>
            <person name="Takahashi S."/>
            <person name="Yoshida T."/>
            <person name="Shimamura S."/>
            <person name="Takaki Y."/>
            <person name="Nagai Y."/>
            <person name="Toyoda A."/>
            <person name="Suzuki Y."/>
            <person name="Arimoto A."/>
            <person name="Ishii H."/>
            <person name="Satoh N."/>
            <person name="Nishiyama T."/>
            <person name="Hasebe M."/>
            <person name="Maruyama T."/>
            <person name="Minagawa J."/>
            <person name="Obokata J."/>
            <person name="Shigenobu S."/>
        </authorList>
    </citation>
    <scope>NUCLEOTIDE SEQUENCE [LARGE SCALE GENOMIC DNA]</scope>
</reference>
<accession>A0AAV4B2J7</accession>
<protein>
    <submittedName>
        <fullName evidence="1">Uncharacterized protein</fullName>
    </submittedName>
</protein>